<dbReference type="EMBL" id="PYAS01000036">
    <property type="protein sequence ID" value="PSL17651.1"/>
    <property type="molecule type" value="Genomic_DNA"/>
</dbReference>
<organism evidence="3 4">
    <name type="scientific">Dyadobacter jiangsuensis</name>
    <dbReference type="NCBI Taxonomy" id="1591085"/>
    <lineage>
        <taxon>Bacteria</taxon>
        <taxon>Pseudomonadati</taxon>
        <taxon>Bacteroidota</taxon>
        <taxon>Cytophagia</taxon>
        <taxon>Cytophagales</taxon>
        <taxon>Spirosomataceae</taxon>
        <taxon>Dyadobacter</taxon>
    </lineage>
</organism>
<feature type="chain" id="PRO_5015108997" evidence="2">
    <location>
        <begin position="20"/>
        <end position="143"/>
    </location>
</feature>
<evidence type="ECO:0000313" key="4">
    <source>
        <dbReference type="Proteomes" id="UP000241964"/>
    </source>
</evidence>
<dbReference type="Proteomes" id="UP000241964">
    <property type="component" value="Unassembled WGS sequence"/>
</dbReference>
<protein>
    <submittedName>
        <fullName evidence="3">Uncharacterized protein</fullName>
    </submittedName>
</protein>
<feature type="transmembrane region" description="Helical" evidence="1">
    <location>
        <begin position="123"/>
        <end position="142"/>
    </location>
</feature>
<comment type="caution">
    <text evidence="3">The sequence shown here is derived from an EMBL/GenBank/DDBJ whole genome shotgun (WGS) entry which is preliminary data.</text>
</comment>
<accession>A0A2P8F7F5</accession>
<sequence>MKSTLPFLLVIFSALQSFGQITYDSVSTEQKIPQLYTINKPEDLNVKGQIDATRNYKRYKGAATGTLLTSLLSPVIGLIPAIVCSATNPKIENLGYPNEELFKQAAYYKAYTKKANKIKQRKVWSNWGIGLGVNLVLILILTN</sequence>
<evidence type="ECO:0000256" key="1">
    <source>
        <dbReference type="SAM" id="Phobius"/>
    </source>
</evidence>
<feature type="transmembrane region" description="Helical" evidence="1">
    <location>
        <begin position="62"/>
        <end position="83"/>
    </location>
</feature>
<proteinExistence type="predicted"/>
<dbReference type="RefSeq" id="WP_106599834.1">
    <property type="nucleotide sequence ID" value="NZ_PYAS01000036.1"/>
</dbReference>
<name>A0A2P8F7F5_9BACT</name>
<evidence type="ECO:0000313" key="3">
    <source>
        <dbReference type="EMBL" id="PSL17651.1"/>
    </source>
</evidence>
<dbReference type="OrthoDB" id="1427164at2"/>
<feature type="signal peptide" evidence="2">
    <location>
        <begin position="1"/>
        <end position="19"/>
    </location>
</feature>
<keyword evidence="1" id="KW-1133">Transmembrane helix</keyword>
<keyword evidence="1" id="KW-0812">Transmembrane</keyword>
<gene>
    <name evidence="3" type="ORF">CLV60_13610</name>
</gene>
<keyword evidence="1" id="KW-0472">Membrane</keyword>
<reference evidence="3 4" key="1">
    <citation type="submission" date="2018-03" db="EMBL/GenBank/DDBJ databases">
        <title>Genomic Encyclopedia of Archaeal and Bacterial Type Strains, Phase II (KMG-II): from individual species to whole genera.</title>
        <authorList>
            <person name="Goeker M."/>
        </authorList>
    </citation>
    <scope>NUCLEOTIDE SEQUENCE [LARGE SCALE GENOMIC DNA]</scope>
    <source>
        <strain evidence="3 4">DSM 29057</strain>
    </source>
</reference>
<keyword evidence="4" id="KW-1185">Reference proteome</keyword>
<keyword evidence="2" id="KW-0732">Signal</keyword>
<evidence type="ECO:0000256" key="2">
    <source>
        <dbReference type="SAM" id="SignalP"/>
    </source>
</evidence>
<dbReference type="AlphaFoldDB" id="A0A2P8F7F5"/>